<dbReference type="NCBIfam" id="NF041728">
    <property type="entry name" value="BPSL0761_fam"/>
    <property type="match status" value="1"/>
</dbReference>
<evidence type="ECO:0000313" key="2">
    <source>
        <dbReference type="Proteomes" id="UP001596037"/>
    </source>
</evidence>
<reference evidence="2" key="1">
    <citation type="journal article" date="2019" name="Int. J. Syst. Evol. Microbiol.">
        <title>The Global Catalogue of Microorganisms (GCM) 10K type strain sequencing project: providing services to taxonomists for standard genome sequencing and annotation.</title>
        <authorList>
            <consortium name="The Broad Institute Genomics Platform"/>
            <consortium name="The Broad Institute Genome Sequencing Center for Infectious Disease"/>
            <person name="Wu L."/>
            <person name="Ma J."/>
        </authorList>
    </citation>
    <scope>NUCLEOTIDE SEQUENCE [LARGE SCALE GENOMIC DNA]</scope>
    <source>
        <strain evidence="2">CCUG 57401</strain>
    </source>
</reference>
<proteinExistence type="predicted"/>
<evidence type="ECO:0000313" key="1">
    <source>
        <dbReference type="EMBL" id="MFC5496301.1"/>
    </source>
</evidence>
<dbReference type="RefSeq" id="WP_376848327.1">
    <property type="nucleotide sequence ID" value="NZ_JBHSMF010000002.1"/>
</dbReference>
<name>A0ABW0N8I8_9BURK</name>
<protein>
    <submittedName>
        <fullName evidence="1">BPSL0761 family protein</fullName>
    </submittedName>
</protein>
<accession>A0ABW0N8I8</accession>
<organism evidence="1 2">
    <name type="scientific">Caenimonas terrae</name>
    <dbReference type="NCBI Taxonomy" id="696074"/>
    <lineage>
        <taxon>Bacteria</taxon>
        <taxon>Pseudomonadati</taxon>
        <taxon>Pseudomonadota</taxon>
        <taxon>Betaproteobacteria</taxon>
        <taxon>Burkholderiales</taxon>
        <taxon>Comamonadaceae</taxon>
        <taxon>Caenimonas</taxon>
    </lineage>
</organism>
<dbReference type="InterPro" id="IPR049723">
    <property type="entry name" value="BPSL0761-like"/>
</dbReference>
<gene>
    <name evidence="1" type="ORF">ACFPOE_02025</name>
</gene>
<sequence>MTIPFERTRALIHSYELLKRLQDPKETPRVPRWLRGHAKALLKHYPSYGDIEQAHKALPDLFGPVPPFSRLSGTADVQSVIDATKGKP</sequence>
<dbReference type="Proteomes" id="UP001596037">
    <property type="component" value="Unassembled WGS sequence"/>
</dbReference>
<keyword evidence="2" id="KW-1185">Reference proteome</keyword>
<comment type="caution">
    <text evidence="1">The sequence shown here is derived from an EMBL/GenBank/DDBJ whole genome shotgun (WGS) entry which is preliminary data.</text>
</comment>
<dbReference type="EMBL" id="JBHSMF010000002">
    <property type="protein sequence ID" value="MFC5496301.1"/>
    <property type="molecule type" value="Genomic_DNA"/>
</dbReference>